<dbReference type="InterPro" id="IPR008240">
    <property type="entry name" value="Chorismate_mutase_periplasmic"/>
</dbReference>
<dbReference type="InterPro" id="IPR036979">
    <property type="entry name" value="CM_dom_sf"/>
</dbReference>
<dbReference type="PANTHER" id="PTHR38041:SF2">
    <property type="entry name" value="SECRETED CHORISMATE MUTASE"/>
    <property type="match status" value="1"/>
</dbReference>
<evidence type="ECO:0000256" key="2">
    <source>
        <dbReference type="ARBA" id="ARBA00012404"/>
    </source>
</evidence>
<dbReference type="GO" id="GO:0046417">
    <property type="term" value="P:chorismate metabolic process"/>
    <property type="evidence" value="ECO:0007669"/>
    <property type="project" value="InterPro"/>
</dbReference>
<dbReference type="EMBL" id="BLLB01000002">
    <property type="protein sequence ID" value="GFH05197.1"/>
    <property type="molecule type" value="Genomic_DNA"/>
</dbReference>
<evidence type="ECO:0000259" key="7">
    <source>
        <dbReference type="PROSITE" id="PS51168"/>
    </source>
</evidence>
<evidence type="ECO:0000256" key="1">
    <source>
        <dbReference type="ARBA" id="ARBA00004817"/>
    </source>
</evidence>
<evidence type="ECO:0000313" key="8">
    <source>
        <dbReference type="EMBL" id="GFH05197.1"/>
    </source>
</evidence>
<feature type="domain" description="Chorismate mutase" evidence="7">
    <location>
        <begin position="14"/>
        <end position="108"/>
    </location>
</feature>
<dbReference type="Gene3D" id="1.20.59.10">
    <property type="entry name" value="Chorismate mutase"/>
    <property type="match status" value="1"/>
</dbReference>
<dbReference type="SMART" id="SM00830">
    <property type="entry name" value="CM_2"/>
    <property type="match status" value="1"/>
</dbReference>
<dbReference type="GO" id="GO:0009697">
    <property type="term" value="P:salicylic acid biosynthetic process"/>
    <property type="evidence" value="ECO:0007669"/>
    <property type="project" value="TreeGrafter"/>
</dbReference>
<dbReference type="EC" id="5.4.99.5" evidence="2 5"/>
<comment type="catalytic activity">
    <reaction evidence="5">
        <text>chorismate = prephenate</text>
        <dbReference type="Rhea" id="RHEA:13897"/>
        <dbReference type="ChEBI" id="CHEBI:29748"/>
        <dbReference type="ChEBI" id="CHEBI:29934"/>
        <dbReference type="EC" id="5.4.99.5"/>
    </reaction>
</comment>
<dbReference type="NCBIfam" id="TIGR01806">
    <property type="entry name" value="CM_mono2"/>
    <property type="match status" value="1"/>
</dbReference>
<dbReference type="Proteomes" id="UP000465304">
    <property type="component" value="Unassembled WGS sequence"/>
</dbReference>
<dbReference type="GO" id="GO:0004106">
    <property type="term" value="F:chorismate mutase activity"/>
    <property type="evidence" value="ECO:0007669"/>
    <property type="project" value="UniProtKB-EC"/>
</dbReference>
<feature type="chain" id="PRO_5029699719" description="Chorismate mutase" evidence="6">
    <location>
        <begin position="27"/>
        <end position="189"/>
    </location>
</feature>
<comment type="pathway">
    <text evidence="1 5">Metabolic intermediate biosynthesis; prephenate biosynthesis; prephenate from chorismate: step 1/1.</text>
</comment>
<feature type="signal peptide" evidence="6">
    <location>
        <begin position="1"/>
        <end position="26"/>
    </location>
</feature>
<dbReference type="PROSITE" id="PS51168">
    <property type="entry name" value="CHORISMATE_MUT_2"/>
    <property type="match status" value="1"/>
</dbReference>
<name>A0A7I9ZWP5_9MYCO</name>
<keyword evidence="4 5" id="KW-0413">Isomerase</keyword>
<protein>
    <recommendedName>
        <fullName evidence="2 5">Chorismate mutase</fullName>
        <ecNumber evidence="2 5">5.4.99.5</ecNumber>
    </recommendedName>
</protein>
<dbReference type="InterPro" id="IPR036263">
    <property type="entry name" value="Chorismate_II_sf"/>
</dbReference>
<comment type="function">
    <text evidence="5">Catalyzes the Claisen rearrangement of chorismate to prephenate.</text>
</comment>
<keyword evidence="9" id="KW-1185">Reference proteome</keyword>
<dbReference type="InterPro" id="IPR051331">
    <property type="entry name" value="Chorismate_mutase-related"/>
</dbReference>
<dbReference type="PANTHER" id="PTHR38041">
    <property type="entry name" value="CHORISMATE MUTASE"/>
    <property type="match status" value="1"/>
</dbReference>
<proteinExistence type="predicted"/>
<dbReference type="InterPro" id="IPR002701">
    <property type="entry name" value="CM_II_prokaryot"/>
</dbReference>
<dbReference type="AlphaFoldDB" id="A0A7I9ZWP5"/>
<accession>A0A7I9ZWP5</accession>
<organism evidence="8 9">
    <name type="scientific">Mycolicibacterium hippocampi</name>
    <dbReference type="NCBI Taxonomy" id="659824"/>
    <lineage>
        <taxon>Bacteria</taxon>
        <taxon>Bacillati</taxon>
        <taxon>Actinomycetota</taxon>
        <taxon>Actinomycetes</taxon>
        <taxon>Mycobacteriales</taxon>
        <taxon>Mycobacteriaceae</taxon>
        <taxon>Mycolicibacterium</taxon>
    </lineage>
</organism>
<keyword evidence="3 6" id="KW-0732">Signal</keyword>
<evidence type="ECO:0000256" key="3">
    <source>
        <dbReference type="ARBA" id="ARBA00022729"/>
    </source>
</evidence>
<dbReference type="UniPathway" id="UPA00120">
    <property type="reaction ID" value="UER00203"/>
</dbReference>
<evidence type="ECO:0000256" key="5">
    <source>
        <dbReference type="PIRNR" id="PIRNR026640"/>
    </source>
</evidence>
<sequence>MIDSGIRAAAFCVAAALAMLVSPAAAHGQPENPLVPLVDAAAQRLQVAEPVAASKLLTGGLIEDPAREQQVLDAVAADATDRQIDPAYVTSAFRDQIDATVAIEYTRLARWKFDPASAPVQAPDLASSRATIDGLNRTMVTEMADEWTVLHSPTCPADLDAAKAVVTETRSLDPLYRQAIDFATRHYCR</sequence>
<evidence type="ECO:0000256" key="4">
    <source>
        <dbReference type="ARBA" id="ARBA00023235"/>
    </source>
</evidence>
<evidence type="ECO:0000256" key="6">
    <source>
        <dbReference type="SAM" id="SignalP"/>
    </source>
</evidence>
<dbReference type="SUPFAM" id="SSF48600">
    <property type="entry name" value="Chorismate mutase II"/>
    <property type="match status" value="1"/>
</dbReference>
<dbReference type="RefSeq" id="WP_163894756.1">
    <property type="nucleotide sequence ID" value="NZ_BLLB01000002.1"/>
</dbReference>
<dbReference type="NCBIfam" id="NF006741">
    <property type="entry name" value="PRK09269.1"/>
    <property type="match status" value="1"/>
</dbReference>
<gene>
    <name evidence="8" type="ORF">MHIP_56800</name>
</gene>
<reference evidence="8 9" key="1">
    <citation type="journal article" date="2019" name="Emerg. Microbes Infect.">
        <title>Comprehensive subspecies identification of 175 nontuberculous mycobacteria species based on 7547 genomic profiles.</title>
        <authorList>
            <person name="Matsumoto Y."/>
            <person name="Kinjo T."/>
            <person name="Motooka D."/>
            <person name="Nabeya D."/>
            <person name="Jung N."/>
            <person name="Uechi K."/>
            <person name="Horii T."/>
            <person name="Iida T."/>
            <person name="Fujita J."/>
            <person name="Nakamura S."/>
        </authorList>
    </citation>
    <scope>NUCLEOTIDE SEQUENCE [LARGE SCALE GENOMIC DNA]</scope>
    <source>
        <strain evidence="8 9">JCM 30996</strain>
    </source>
</reference>
<dbReference type="Pfam" id="PF01817">
    <property type="entry name" value="CM_2"/>
    <property type="match status" value="1"/>
</dbReference>
<dbReference type="PIRSF" id="PIRSF026640">
    <property type="entry name" value="Peripl_chor_mut"/>
    <property type="match status" value="1"/>
</dbReference>
<comment type="caution">
    <text evidence="8">The sequence shown here is derived from an EMBL/GenBank/DDBJ whole genome shotgun (WGS) entry which is preliminary data.</text>
</comment>
<evidence type="ECO:0000313" key="9">
    <source>
        <dbReference type="Proteomes" id="UP000465304"/>
    </source>
</evidence>